<dbReference type="InterPro" id="IPR000523">
    <property type="entry name" value="Mg_chelatse_chII-like_cat_dom"/>
</dbReference>
<dbReference type="InterPro" id="IPR020568">
    <property type="entry name" value="Ribosomal_Su5_D2-typ_SF"/>
</dbReference>
<gene>
    <name evidence="3" type="primary">comM</name>
    <name evidence="3" type="ORF">SCFA_800003</name>
</gene>
<dbReference type="PANTHER" id="PTHR32039:SF7">
    <property type="entry name" value="COMPETENCE PROTEIN COMM"/>
    <property type="match status" value="1"/>
</dbReference>
<organism evidence="3">
    <name type="scientific">anaerobic digester metagenome</name>
    <dbReference type="NCBI Taxonomy" id="1263854"/>
    <lineage>
        <taxon>unclassified sequences</taxon>
        <taxon>metagenomes</taxon>
        <taxon>ecological metagenomes</taxon>
    </lineage>
</organism>
<dbReference type="Gene3D" id="3.30.230.10">
    <property type="match status" value="1"/>
</dbReference>
<comment type="similarity">
    <text evidence="1">Belongs to the Mg-chelatase subunits D/I family. ComM subfamily.</text>
</comment>
<reference evidence="3" key="1">
    <citation type="submission" date="2019-03" db="EMBL/GenBank/DDBJ databases">
        <authorList>
            <person name="Hao L."/>
        </authorList>
    </citation>
    <scope>NUCLEOTIDE SEQUENCE</scope>
</reference>
<evidence type="ECO:0000259" key="2">
    <source>
        <dbReference type="SMART" id="SM00382"/>
    </source>
</evidence>
<dbReference type="SUPFAM" id="SSF54211">
    <property type="entry name" value="Ribosomal protein S5 domain 2-like"/>
    <property type="match status" value="1"/>
</dbReference>
<accession>A0A485MDK6</accession>
<dbReference type="InterPro" id="IPR003593">
    <property type="entry name" value="AAA+_ATPase"/>
</dbReference>
<proteinExistence type="inferred from homology"/>
<dbReference type="GO" id="GO:0005524">
    <property type="term" value="F:ATP binding"/>
    <property type="evidence" value="ECO:0007669"/>
    <property type="project" value="InterPro"/>
</dbReference>
<dbReference type="Pfam" id="PF13335">
    <property type="entry name" value="Mg_chelatase_C"/>
    <property type="match status" value="1"/>
</dbReference>
<feature type="domain" description="AAA+ ATPase" evidence="2">
    <location>
        <begin position="213"/>
        <end position="396"/>
    </location>
</feature>
<dbReference type="SUPFAM" id="SSF52540">
    <property type="entry name" value="P-loop containing nucleoside triphosphate hydrolases"/>
    <property type="match status" value="1"/>
</dbReference>
<evidence type="ECO:0000313" key="3">
    <source>
        <dbReference type="EMBL" id="VFU19412.1"/>
    </source>
</evidence>
<protein>
    <submittedName>
        <fullName evidence="3">Competence protein ComM</fullName>
    </submittedName>
</protein>
<sequence>MLAIVKSTVLHGLDGQIVEVEVDVSRGLPCFDIVGLPDASVRESKDRVRSAIKNSGFEFPVKRITVNLAPADLKKEGPIYDLPVAVGILAATGQLPQERCGLFVYLGELSLNGSLKPVTGVLPNVLTAREYSLNEVVVPLENVKEAALVEGVNAYAAGSLAQLSEFLSGKLEISPYRLDINELLESPGAAASDFSDIKGQQAAKRALEVAAAGGHNLIMLGSPGSGKTLLARSLPGILPEMTFQESIEVTKIHSLAGLLPGNRPLVTKRPFRSPHHTASPVSIIGGGRIPKPGEVSLAHNGVLFLDEMPEFHKETLEALRQPLEDGIVTISRINASLTYPARLMLVGALNPCPCGYYGDPVRECSCTPHQIQRYLARLSGPLLDRIDLHVEVPRLPYEDLSDQNRGESSAEIKKRVEYARTVQRQRFQADNNRDRPKDFAKPHCNACMGPREVREYCKPGKKARSLLKEAFGRLGLSARSHDRVLKVARTIADLAGAELIEETHIAEALQYRSPERKL</sequence>
<dbReference type="InterPro" id="IPR045006">
    <property type="entry name" value="CHLI-like"/>
</dbReference>
<dbReference type="Pfam" id="PF13541">
    <property type="entry name" value="ChlI"/>
    <property type="match status" value="1"/>
</dbReference>
<dbReference type="NCBIfam" id="TIGR00368">
    <property type="entry name" value="YifB family Mg chelatase-like AAA ATPase"/>
    <property type="match status" value="1"/>
</dbReference>
<dbReference type="InterPro" id="IPR025158">
    <property type="entry name" value="Mg_chelat-rel_C"/>
</dbReference>
<evidence type="ECO:0000256" key="1">
    <source>
        <dbReference type="ARBA" id="ARBA00006354"/>
    </source>
</evidence>
<dbReference type="InterPro" id="IPR004482">
    <property type="entry name" value="Mg_chelat-rel"/>
</dbReference>
<dbReference type="EMBL" id="CAADRN010000384">
    <property type="protein sequence ID" value="VFU19412.1"/>
    <property type="molecule type" value="Genomic_DNA"/>
</dbReference>
<dbReference type="PANTHER" id="PTHR32039">
    <property type="entry name" value="MAGNESIUM-CHELATASE SUBUNIT CHLI"/>
    <property type="match status" value="1"/>
</dbReference>
<dbReference type="InterPro" id="IPR014721">
    <property type="entry name" value="Ribsml_uS5_D2-typ_fold_subgr"/>
</dbReference>
<dbReference type="AlphaFoldDB" id="A0A485MDK6"/>
<dbReference type="InterPro" id="IPR027417">
    <property type="entry name" value="P-loop_NTPase"/>
</dbReference>
<name>A0A485MDK6_9ZZZZ</name>
<dbReference type="Gene3D" id="3.40.50.300">
    <property type="entry name" value="P-loop containing nucleotide triphosphate hydrolases"/>
    <property type="match status" value="1"/>
</dbReference>
<dbReference type="SMART" id="SM00382">
    <property type="entry name" value="AAA"/>
    <property type="match status" value="1"/>
</dbReference>
<dbReference type="Pfam" id="PF01078">
    <property type="entry name" value="Mg_chelatase"/>
    <property type="match status" value="1"/>
</dbReference>